<dbReference type="STRING" id="83784.SAMN05192564_102667"/>
<organism evidence="1 2">
    <name type="scientific">Paraburkholderia sartisoli</name>
    <dbReference type="NCBI Taxonomy" id="83784"/>
    <lineage>
        <taxon>Bacteria</taxon>
        <taxon>Pseudomonadati</taxon>
        <taxon>Pseudomonadota</taxon>
        <taxon>Betaproteobacteria</taxon>
        <taxon>Burkholderiales</taxon>
        <taxon>Burkholderiaceae</taxon>
        <taxon>Paraburkholderia</taxon>
    </lineage>
</organism>
<name>A0A1H4D4R5_9BURK</name>
<protein>
    <submittedName>
        <fullName evidence="1">Uncharacterized protein</fullName>
    </submittedName>
</protein>
<dbReference type="EMBL" id="FNRQ01000002">
    <property type="protein sequence ID" value="SEA67745.1"/>
    <property type="molecule type" value="Genomic_DNA"/>
</dbReference>
<gene>
    <name evidence="1" type="ORF">SAMN05192564_102667</name>
</gene>
<evidence type="ECO:0000313" key="1">
    <source>
        <dbReference type="EMBL" id="SEA67745.1"/>
    </source>
</evidence>
<dbReference type="AlphaFoldDB" id="A0A1H4D4R5"/>
<proteinExistence type="predicted"/>
<dbReference type="RefSeq" id="WP_090532445.1">
    <property type="nucleotide sequence ID" value="NZ_FNRQ01000002.1"/>
</dbReference>
<accession>A0A1H4D4R5</accession>
<dbReference type="OrthoDB" id="6478993at2"/>
<dbReference type="Proteomes" id="UP000198638">
    <property type="component" value="Unassembled WGS sequence"/>
</dbReference>
<reference evidence="2" key="1">
    <citation type="submission" date="2016-10" db="EMBL/GenBank/DDBJ databases">
        <authorList>
            <person name="Varghese N."/>
            <person name="Submissions S."/>
        </authorList>
    </citation>
    <scope>NUCLEOTIDE SEQUENCE [LARGE SCALE GENOMIC DNA]</scope>
    <source>
        <strain evidence="2">LMG 24000</strain>
    </source>
</reference>
<evidence type="ECO:0000313" key="2">
    <source>
        <dbReference type="Proteomes" id="UP000198638"/>
    </source>
</evidence>
<sequence>MKLALTDRQKQIVSNLRVKDAGKNTSTFDSLDAGEMTFAEIDEICGLINAEFMMEGVLPTFEPNEYGLELERLLDLINRPRLRT</sequence>
<keyword evidence="2" id="KW-1185">Reference proteome</keyword>